<comment type="similarity">
    <text evidence="7">Belongs to the CobU/CobP family.</text>
</comment>
<dbReference type="EMBL" id="QLLL01000001">
    <property type="protein sequence ID" value="RAJ10541.1"/>
    <property type="molecule type" value="Genomic_DNA"/>
</dbReference>
<dbReference type="PANTHER" id="PTHR34848">
    <property type="match status" value="1"/>
</dbReference>
<dbReference type="SUPFAM" id="SSF52540">
    <property type="entry name" value="P-loop containing nucleoside triphosphate hydrolases"/>
    <property type="match status" value="1"/>
</dbReference>
<dbReference type="GO" id="GO:0043752">
    <property type="term" value="F:adenosylcobinamide kinase activity"/>
    <property type="evidence" value="ECO:0007669"/>
    <property type="project" value="UniProtKB-EC"/>
</dbReference>
<evidence type="ECO:0000256" key="5">
    <source>
        <dbReference type="ARBA" id="ARBA00004692"/>
    </source>
</evidence>
<dbReference type="EC" id="2.7.7.62" evidence="9"/>
<dbReference type="Pfam" id="PF02283">
    <property type="entry name" value="CobU"/>
    <property type="match status" value="1"/>
</dbReference>
<keyword evidence="15 19" id="KW-0342">GTP-binding</keyword>
<dbReference type="NCBIfam" id="NF004469">
    <property type="entry name" value="PRK05800.1"/>
    <property type="match status" value="1"/>
</dbReference>
<comment type="caution">
    <text evidence="20">The sequence shown here is derived from an EMBL/GenBank/DDBJ whole genome shotgun (WGS) entry which is preliminary data.</text>
</comment>
<reference evidence="20 21" key="1">
    <citation type="submission" date="2018-06" db="EMBL/GenBank/DDBJ databases">
        <title>Genomic Encyclopedia of Archaeal and Bacterial Type Strains, Phase II (KMG-II): from individual species to whole genera.</title>
        <authorList>
            <person name="Goeker M."/>
        </authorList>
    </citation>
    <scope>NUCLEOTIDE SEQUENCE [LARGE SCALE GENOMIC DNA]</scope>
    <source>
        <strain evidence="20 21">DSM 23857</strain>
    </source>
</reference>
<evidence type="ECO:0000256" key="19">
    <source>
        <dbReference type="PIRSR" id="PIRSR006135-2"/>
    </source>
</evidence>
<gene>
    <name evidence="20" type="ORF">LX64_00144</name>
</gene>
<keyword evidence="13 20" id="KW-0418">Kinase</keyword>
<evidence type="ECO:0000256" key="4">
    <source>
        <dbReference type="ARBA" id="ARBA00003889"/>
    </source>
</evidence>
<evidence type="ECO:0000256" key="14">
    <source>
        <dbReference type="ARBA" id="ARBA00022840"/>
    </source>
</evidence>
<evidence type="ECO:0000256" key="1">
    <source>
        <dbReference type="ARBA" id="ARBA00000312"/>
    </source>
</evidence>
<dbReference type="PIRSF" id="PIRSF006135">
    <property type="entry name" value="CobU"/>
    <property type="match status" value="1"/>
</dbReference>
<dbReference type="PANTHER" id="PTHR34848:SF1">
    <property type="entry name" value="BIFUNCTIONAL ADENOSYLCOBALAMIN BIOSYNTHESIS PROTEIN COBU"/>
    <property type="match status" value="1"/>
</dbReference>
<dbReference type="RefSeq" id="WP_111595688.1">
    <property type="nucleotide sequence ID" value="NZ_QLLL01000001.1"/>
</dbReference>
<dbReference type="InterPro" id="IPR027417">
    <property type="entry name" value="P-loop_NTPase"/>
</dbReference>
<comment type="pathway">
    <text evidence="6">Cofactor biosynthesis; adenosylcobalamin biosynthesis; adenosylcobalamin from cob(II)yrinate a,c-diamide: step 5/7.</text>
</comment>
<protein>
    <recommendedName>
        <fullName evidence="16">Adenosylcobinamide kinase</fullName>
        <ecNumber evidence="8">2.7.1.156</ecNumber>
        <ecNumber evidence="9">2.7.7.62</ecNumber>
    </recommendedName>
    <alternativeName>
        <fullName evidence="17">Adenosylcobinamide-phosphate guanylyltransferase</fullName>
    </alternativeName>
</protein>
<evidence type="ECO:0000256" key="11">
    <source>
        <dbReference type="ARBA" id="ARBA00022679"/>
    </source>
</evidence>
<comment type="function">
    <text evidence="4">Catalyzes ATP-dependent phosphorylation of adenosylcobinamide and addition of GMP to adenosylcobinamide phosphate.</text>
</comment>
<evidence type="ECO:0000256" key="9">
    <source>
        <dbReference type="ARBA" id="ARBA00012523"/>
    </source>
</evidence>
<keyword evidence="14" id="KW-0067">ATP-binding</keyword>
<feature type="binding site" evidence="19">
    <location>
        <position position="60"/>
    </location>
    <ligand>
        <name>GTP</name>
        <dbReference type="ChEBI" id="CHEBI:37565"/>
    </ligand>
</feature>
<evidence type="ECO:0000256" key="2">
    <source>
        <dbReference type="ARBA" id="ARBA00000711"/>
    </source>
</evidence>
<evidence type="ECO:0000256" key="7">
    <source>
        <dbReference type="ARBA" id="ARBA00007490"/>
    </source>
</evidence>
<sequence>MLQLITGGARSGKSSYAQQTALSLSENPVYVATAKVWDEDFAQRVARHQQDRDHRWSNFETPIHVSELPIANRVVVIDCVTLWLTNIFIQENNDIDRSLTIFKMEIDTLAKMPGTFIVVTNELGMGVHAETEIGRKFTDLQGFANQYVARLAEKVVLMVSGIPVTIKQ</sequence>
<comment type="pathway">
    <text evidence="5">Cofactor biosynthesis; adenosylcobalamin biosynthesis; adenosylcobalamin from cob(II)yrinate a,c-diamide: step 6/7.</text>
</comment>
<dbReference type="AlphaFoldDB" id="A0A327R1M9"/>
<dbReference type="GO" id="GO:0005524">
    <property type="term" value="F:ATP binding"/>
    <property type="evidence" value="ECO:0007669"/>
    <property type="project" value="UniProtKB-KW"/>
</dbReference>
<feature type="binding site" evidence="19">
    <location>
        <position position="78"/>
    </location>
    <ligand>
        <name>GTP</name>
        <dbReference type="ChEBI" id="CHEBI:37565"/>
    </ligand>
</feature>
<comment type="catalytic activity">
    <reaction evidence="3">
        <text>adenosylcob(III)inamide + GTP = adenosylcob(III)inamide phosphate + GDP + H(+)</text>
        <dbReference type="Rhea" id="RHEA:15765"/>
        <dbReference type="ChEBI" id="CHEBI:2480"/>
        <dbReference type="ChEBI" id="CHEBI:15378"/>
        <dbReference type="ChEBI" id="CHEBI:37565"/>
        <dbReference type="ChEBI" id="CHEBI:58189"/>
        <dbReference type="ChEBI" id="CHEBI:58502"/>
        <dbReference type="EC" id="2.7.1.156"/>
    </reaction>
</comment>
<keyword evidence="20" id="KW-0548">Nucleotidyltransferase</keyword>
<evidence type="ECO:0000313" key="20">
    <source>
        <dbReference type="EMBL" id="RAJ10541.1"/>
    </source>
</evidence>
<keyword evidence="12 19" id="KW-0547">Nucleotide-binding</keyword>
<dbReference type="Gene3D" id="3.40.50.300">
    <property type="entry name" value="P-loop containing nucleotide triphosphate hydrolases"/>
    <property type="match status" value="1"/>
</dbReference>
<feature type="binding site" evidence="19">
    <location>
        <begin position="32"/>
        <end position="34"/>
    </location>
    <ligand>
        <name>GTP</name>
        <dbReference type="ChEBI" id="CHEBI:37565"/>
    </ligand>
</feature>
<proteinExistence type="inferred from homology"/>
<dbReference type="GO" id="GO:0009236">
    <property type="term" value="P:cobalamin biosynthetic process"/>
    <property type="evidence" value="ECO:0007669"/>
    <property type="project" value="UniProtKB-UniPathway"/>
</dbReference>
<dbReference type="EC" id="2.7.1.156" evidence="8"/>
<dbReference type="CDD" id="cd00544">
    <property type="entry name" value="CobU"/>
    <property type="match status" value="1"/>
</dbReference>
<dbReference type="OrthoDB" id="9799422at2"/>
<dbReference type="UniPathway" id="UPA00148">
    <property type="reaction ID" value="UER00236"/>
</dbReference>
<evidence type="ECO:0000256" key="8">
    <source>
        <dbReference type="ARBA" id="ARBA00012016"/>
    </source>
</evidence>
<organism evidence="20 21">
    <name type="scientific">Chitinophaga skermanii</name>
    <dbReference type="NCBI Taxonomy" id="331697"/>
    <lineage>
        <taxon>Bacteria</taxon>
        <taxon>Pseudomonadati</taxon>
        <taxon>Bacteroidota</taxon>
        <taxon>Chitinophagia</taxon>
        <taxon>Chitinophagales</taxon>
        <taxon>Chitinophagaceae</taxon>
        <taxon>Chitinophaga</taxon>
    </lineage>
</organism>
<evidence type="ECO:0000256" key="3">
    <source>
        <dbReference type="ARBA" id="ARBA00001522"/>
    </source>
</evidence>
<evidence type="ECO:0000256" key="18">
    <source>
        <dbReference type="PIRSR" id="PIRSR006135-1"/>
    </source>
</evidence>
<feature type="active site" description="GMP-histidine intermediate" evidence="18">
    <location>
        <position position="48"/>
    </location>
</feature>
<dbReference type="GO" id="GO:0008820">
    <property type="term" value="F:cobinamide phosphate guanylyltransferase activity"/>
    <property type="evidence" value="ECO:0007669"/>
    <property type="project" value="UniProtKB-EC"/>
</dbReference>
<evidence type="ECO:0000256" key="16">
    <source>
        <dbReference type="ARBA" id="ARBA00029570"/>
    </source>
</evidence>
<keyword evidence="21" id="KW-1185">Reference proteome</keyword>
<evidence type="ECO:0000256" key="6">
    <source>
        <dbReference type="ARBA" id="ARBA00005159"/>
    </source>
</evidence>
<evidence type="ECO:0000256" key="17">
    <source>
        <dbReference type="ARBA" id="ARBA00030571"/>
    </source>
</evidence>
<comment type="catalytic activity">
    <reaction evidence="2">
        <text>adenosylcob(III)inamide phosphate + GTP + H(+) = adenosylcob(III)inamide-GDP + diphosphate</text>
        <dbReference type="Rhea" id="RHEA:22712"/>
        <dbReference type="ChEBI" id="CHEBI:15378"/>
        <dbReference type="ChEBI" id="CHEBI:33019"/>
        <dbReference type="ChEBI" id="CHEBI:37565"/>
        <dbReference type="ChEBI" id="CHEBI:58502"/>
        <dbReference type="ChEBI" id="CHEBI:60487"/>
        <dbReference type="EC" id="2.7.7.62"/>
    </reaction>
</comment>
<name>A0A327R1M9_9BACT</name>
<comment type="catalytic activity">
    <reaction evidence="1">
        <text>adenosylcob(III)inamide + ATP = adenosylcob(III)inamide phosphate + ADP + H(+)</text>
        <dbReference type="Rhea" id="RHEA:15769"/>
        <dbReference type="ChEBI" id="CHEBI:2480"/>
        <dbReference type="ChEBI" id="CHEBI:15378"/>
        <dbReference type="ChEBI" id="CHEBI:30616"/>
        <dbReference type="ChEBI" id="CHEBI:58502"/>
        <dbReference type="ChEBI" id="CHEBI:456216"/>
        <dbReference type="EC" id="2.7.1.156"/>
    </reaction>
</comment>
<accession>A0A327R1M9</accession>
<keyword evidence="11 20" id="KW-0808">Transferase</keyword>
<dbReference type="GO" id="GO:0005525">
    <property type="term" value="F:GTP binding"/>
    <property type="evidence" value="ECO:0007669"/>
    <property type="project" value="UniProtKB-KW"/>
</dbReference>
<evidence type="ECO:0000256" key="10">
    <source>
        <dbReference type="ARBA" id="ARBA00022573"/>
    </source>
</evidence>
<keyword evidence="10" id="KW-0169">Cobalamin biosynthesis</keyword>
<evidence type="ECO:0000256" key="15">
    <source>
        <dbReference type="ARBA" id="ARBA00023134"/>
    </source>
</evidence>
<evidence type="ECO:0000313" key="21">
    <source>
        <dbReference type="Proteomes" id="UP000249547"/>
    </source>
</evidence>
<evidence type="ECO:0000256" key="12">
    <source>
        <dbReference type="ARBA" id="ARBA00022741"/>
    </source>
</evidence>
<dbReference type="Proteomes" id="UP000249547">
    <property type="component" value="Unassembled WGS sequence"/>
</dbReference>
<feature type="binding site" evidence="19">
    <location>
        <begin position="7"/>
        <end position="14"/>
    </location>
    <ligand>
        <name>GTP</name>
        <dbReference type="ChEBI" id="CHEBI:37565"/>
    </ligand>
</feature>
<evidence type="ECO:0000256" key="13">
    <source>
        <dbReference type="ARBA" id="ARBA00022777"/>
    </source>
</evidence>
<dbReference type="InterPro" id="IPR003203">
    <property type="entry name" value="CobU/CobP"/>
</dbReference>